<reference evidence="1" key="1">
    <citation type="submission" date="2020-05" db="EMBL/GenBank/DDBJ databases">
        <authorList>
            <person name="Chiriac C."/>
            <person name="Salcher M."/>
            <person name="Ghai R."/>
            <person name="Kavagutti S V."/>
        </authorList>
    </citation>
    <scope>NUCLEOTIDE SEQUENCE</scope>
</reference>
<proteinExistence type="predicted"/>
<evidence type="ECO:0000313" key="1">
    <source>
        <dbReference type="EMBL" id="CAB4881641.1"/>
    </source>
</evidence>
<dbReference type="AlphaFoldDB" id="A0A6J7EHJ8"/>
<organism evidence="1">
    <name type="scientific">freshwater metagenome</name>
    <dbReference type="NCBI Taxonomy" id="449393"/>
    <lineage>
        <taxon>unclassified sequences</taxon>
        <taxon>metagenomes</taxon>
        <taxon>ecological metagenomes</taxon>
    </lineage>
</organism>
<name>A0A6J7EHJ8_9ZZZZ</name>
<sequence>MAALDVDAMLTRFRERAAAVKKRPLPPVAGEERQAFIQQAQSDFQDFAIIGDATASIDDGFLVLRVDLRPADQRS</sequence>
<protein>
    <submittedName>
        <fullName evidence="1">Unannotated protein</fullName>
    </submittedName>
</protein>
<accession>A0A6J7EHJ8</accession>
<dbReference type="EMBL" id="CAFBLP010000037">
    <property type="protein sequence ID" value="CAB4881641.1"/>
    <property type="molecule type" value="Genomic_DNA"/>
</dbReference>
<gene>
    <name evidence="1" type="ORF">UFOPK3376_01590</name>
</gene>